<dbReference type="Gene3D" id="3.20.20.140">
    <property type="entry name" value="Metal-dependent hydrolases"/>
    <property type="match status" value="1"/>
</dbReference>
<dbReference type="Pfam" id="PF01979">
    <property type="entry name" value="Amidohydro_1"/>
    <property type="match status" value="1"/>
</dbReference>
<dbReference type="CDD" id="cd01298">
    <property type="entry name" value="ATZ_TRZ_like"/>
    <property type="match status" value="1"/>
</dbReference>
<dbReference type="PANTHER" id="PTHR43794:SF11">
    <property type="entry name" value="AMIDOHYDROLASE-RELATED DOMAIN-CONTAINING PROTEIN"/>
    <property type="match status" value="1"/>
</dbReference>
<protein>
    <submittedName>
        <fullName evidence="5">Amidohydrolase</fullName>
    </submittedName>
</protein>
<feature type="domain" description="Amidohydrolase-related" evidence="4">
    <location>
        <begin position="47"/>
        <end position="391"/>
    </location>
</feature>
<dbReference type="Gene3D" id="2.30.40.10">
    <property type="entry name" value="Urease, subunit C, domain 1"/>
    <property type="match status" value="1"/>
</dbReference>
<evidence type="ECO:0000256" key="3">
    <source>
        <dbReference type="ARBA" id="ARBA00022833"/>
    </source>
</evidence>
<keyword evidence="1" id="KW-0479">Metal-binding</keyword>
<evidence type="ECO:0000256" key="2">
    <source>
        <dbReference type="ARBA" id="ARBA00022801"/>
    </source>
</evidence>
<reference evidence="5" key="2">
    <citation type="journal article" date="2021" name="PeerJ">
        <title>Extensive microbial diversity within the chicken gut microbiome revealed by metagenomics and culture.</title>
        <authorList>
            <person name="Gilroy R."/>
            <person name="Ravi A."/>
            <person name="Getino M."/>
            <person name="Pursley I."/>
            <person name="Horton D.L."/>
            <person name="Alikhan N.F."/>
            <person name="Baker D."/>
            <person name="Gharbi K."/>
            <person name="Hall N."/>
            <person name="Watson M."/>
            <person name="Adriaenssens E.M."/>
            <person name="Foster-Nyarko E."/>
            <person name="Jarju S."/>
            <person name="Secka A."/>
            <person name="Antonio M."/>
            <person name="Oren A."/>
            <person name="Chaudhuri R.R."/>
            <person name="La Ragione R."/>
            <person name="Hildebrand F."/>
            <person name="Pallen M.J."/>
        </authorList>
    </citation>
    <scope>NUCLEOTIDE SEQUENCE</scope>
    <source>
        <strain evidence="5">B1-8020</strain>
    </source>
</reference>
<proteinExistence type="predicted"/>
<comment type="caution">
    <text evidence="5">The sequence shown here is derived from an EMBL/GenBank/DDBJ whole genome shotgun (WGS) entry which is preliminary data.</text>
</comment>
<dbReference type="InterPro" id="IPR011059">
    <property type="entry name" value="Metal-dep_hydrolase_composite"/>
</dbReference>
<sequence>MDRLLIKNAVLDGRRTDIYVENGKIVSVGNCTQFEADKTIDANGMRALPGFVNMHTHAAMTLMRGVEEDLPLAAWLKRIWKIEESLDEESIYWGTRLACLEMLKSGTTAFNDQYWMPDVAVKAVNDSGLRSWNSYVCMDHGSPERAARERDELEQTYEKSREWGPMCSFTVGCHSTYEVSREMLEWCRDFAVKYGLKLHIHVSETRAEVENCRSRYGMSPVKYLDSLGMLGPHLIAAHTLWLDEEDVELLGKHHVNVVHNINSNLKIASGYRFLYNELAAAGANVTLGTDGCASSNNLDMLEAMKTAAMVQKAWRADPKVMPLNELLDIATINGAKALGLESGRIEAGKQADILLVNVRKSTFVPEINFLSNFVYSGHSDAIDTVICAGRVLMEGRRVKDEDEILDSAGKAARVLLEKSGIVLKTY</sequence>
<dbReference type="InterPro" id="IPR006680">
    <property type="entry name" value="Amidohydro-rel"/>
</dbReference>
<keyword evidence="3" id="KW-0862">Zinc</keyword>
<dbReference type="InterPro" id="IPR050287">
    <property type="entry name" value="MTA/SAH_deaminase"/>
</dbReference>
<dbReference type="FunFam" id="3.20.20.140:FF:000014">
    <property type="entry name" value="5-methylthioadenosine/S-adenosylhomocysteine deaminase"/>
    <property type="match status" value="1"/>
</dbReference>
<dbReference type="GO" id="GO:0046872">
    <property type="term" value="F:metal ion binding"/>
    <property type="evidence" value="ECO:0007669"/>
    <property type="project" value="UniProtKB-KW"/>
</dbReference>
<reference evidence="5" key="1">
    <citation type="submission" date="2020-10" db="EMBL/GenBank/DDBJ databases">
        <authorList>
            <person name="Gilroy R."/>
        </authorList>
    </citation>
    <scope>NUCLEOTIDE SEQUENCE</scope>
    <source>
        <strain evidence="5">B1-8020</strain>
    </source>
</reference>
<evidence type="ECO:0000259" key="4">
    <source>
        <dbReference type="Pfam" id="PF01979"/>
    </source>
</evidence>
<evidence type="ECO:0000313" key="6">
    <source>
        <dbReference type="Proteomes" id="UP000823604"/>
    </source>
</evidence>
<dbReference type="Proteomes" id="UP000823604">
    <property type="component" value="Unassembled WGS sequence"/>
</dbReference>
<keyword evidence="2" id="KW-0378">Hydrolase</keyword>
<dbReference type="PANTHER" id="PTHR43794">
    <property type="entry name" value="AMINOHYDROLASE SSNA-RELATED"/>
    <property type="match status" value="1"/>
</dbReference>
<dbReference type="GO" id="GO:0019239">
    <property type="term" value="F:deaminase activity"/>
    <property type="evidence" value="ECO:0007669"/>
    <property type="project" value="UniProtKB-ARBA"/>
</dbReference>
<dbReference type="GO" id="GO:0016814">
    <property type="term" value="F:hydrolase activity, acting on carbon-nitrogen (but not peptide) bonds, in cyclic amidines"/>
    <property type="evidence" value="ECO:0007669"/>
    <property type="project" value="UniProtKB-ARBA"/>
</dbReference>
<dbReference type="EMBL" id="JADIMA010000060">
    <property type="protein sequence ID" value="MBO8473205.1"/>
    <property type="molecule type" value="Genomic_DNA"/>
</dbReference>
<organism evidence="5 6">
    <name type="scientific">Candidatus Merdivivens pullicola</name>
    <dbReference type="NCBI Taxonomy" id="2840872"/>
    <lineage>
        <taxon>Bacteria</taxon>
        <taxon>Pseudomonadati</taxon>
        <taxon>Bacteroidota</taxon>
        <taxon>Bacteroidia</taxon>
        <taxon>Bacteroidales</taxon>
        <taxon>Muribaculaceae</taxon>
        <taxon>Muribaculaceae incertae sedis</taxon>
        <taxon>Candidatus Merdivivens</taxon>
    </lineage>
</organism>
<dbReference type="InterPro" id="IPR032466">
    <property type="entry name" value="Metal_Hydrolase"/>
</dbReference>
<gene>
    <name evidence="5" type="ORF">IAB81_06195</name>
</gene>
<name>A0A9D9IJ93_9BACT</name>
<dbReference type="SUPFAM" id="SSF51338">
    <property type="entry name" value="Composite domain of metallo-dependent hydrolases"/>
    <property type="match status" value="1"/>
</dbReference>
<evidence type="ECO:0000256" key="1">
    <source>
        <dbReference type="ARBA" id="ARBA00022723"/>
    </source>
</evidence>
<dbReference type="SUPFAM" id="SSF51556">
    <property type="entry name" value="Metallo-dependent hydrolases"/>
    <property type="match status" value="1"/>
</dbReference>
<evidence type="ECO:0000313" key="5">
    <source>
        <dbReference type="EMBL" id="MBO8473205.1"/>
    </source>
</evidence>
<accession>A0A9D9IJ93</accession>
<dbReference type="AlphaFoldDB" id="A0A9D9IJ93"/>